<dbReference type="InterPro" id="IPR029062">
    <property type="entry name" value="Class_I_gatase-like"/>
</dbReference>
<feature type="domain" description="ThuA-like" evidence="1">
    <location>
        <begin position="13"/>
        <end position="226"/>
    </location>
</feature>
<dbReference type="RefSeq" id="WP_350244089.1">
    <property type="nucleotide sequence ID" value="NZ_CP158299.1"/>
</dbReference>
<dbReference type="PANTHER" id="PTHR40469">
    <property type="entry name" value="SECRETED GLYCOSYL HYDROLASE"/>
    <property type="match status" value="1"/>
</dbReference>
<dbReference type="EMBL" id="CP158299">
    <property type="protein sequence ID" value="XBV86038.1"/>
    <property type="molecule type" value="Genomic_DNA"/>
</dbReference>
<name>A0AAU7UDN8_9DEIO</name>
<dbReference type="InterPro" id="IPR029010">
    <property type="entry name" value="ThuA-like"/>
</dbReference>
<dbReference type="AlphaFoldDB" id="A0AAU7UDN8"/>
<reference evidence="2" key="1">
    <citation type="submission" date="2024-06" db="EMBL/GenBank/DDBJ databases">
        <title>Draft Genome Sequence of Deinococcus sonorensis Type Strain KR-87, a Biofilm Producing Representative of the Genus Deinococcus.</title>
        <authorList>
            <person name="Boren L.S."/>
            <person name="Grosso R.A."/>
            <person name="Hugenberg-Cox A.N."/>
            <person name="Hill J.T.E."/>
            <person name="Albert C.M."/>
            <person name="Tuohy J.M."/>
        </authorList>
    </citation>
    <scope>NUCLEOTIDE SEQUENCE</scope>
    <source>
        <strain evidence="2">KR-87</strain>
    </source>
</reference>
<dbReference type="SUPFAM" id="SSF52317">
    <property type="entry name" value="Class I glutamine amidotransferase-like"/>
    <property type="match status" value="1"/>
</dbReference>
<gene>
    <name evidence="2" type="ORF">ABOD76_06995</name>
</gene>
<dbReference type="PANTHER" id="PTHR40469:SF2">
    <property type="entry name" value="GALACTOSE-BINDING DOMAIN-LIKE SUPERFAMILY PROTEIN"/>
    <property type="match status" value="1"/>
</dbReference>
<sequence>MNPTSQQDSSPRRALMVWGGWAGHQPEQTTRHFARLLEQAGLEVSVTDDLDVYRDAERLQAQALIVQCVTMSSLTAEQERGLLGAVAGGVGFGGWHGGVTDAFRASPDYQYMVGGQWVAHPGNIIRYPVQILPTGDPITQGLSDFEIQSEQYYLHTDPGNEVLATTTFDGAYVREHQPWVQGTVMPVAWKRRWGQGRVYVCALGHTLSDFEVPEAQELTQRGLLWAAGLL</sequence>
<proteinExistence type="predicted"/>
<organism evidence="2">
    <name type="scientific">Deinococcus sonorensis KR-87</name>
    <dbReference type="NCBI Taxonomy" id="694439"/>
    <lineage>
        <taxon>Bacteria</taxon>
        <taxon>Thermotogati</taxon>
        <taxon>Deinococcota</taxon>
        <taxon>Deinococci</taxon>
        <taxon>Deinococcales</taxon>
        <taxon>Deinococcaceae</taxon>
        <taxon>Deinococcus</taxon>
    </lineage>
</organism>
<dbReference type="Gene3D" id="3.40.50.880">
    <property type="match status" value="1"/>
</dbReference>
<evidence type="ECO:0000313" key="2">
    <source>
        <dbReference type="EMBL" id="XBV86038.1"/>
    </source>
</evidence>
<evidence type="ECO:0000259" key="1">
    <source>
        <dbReference type="Pfam" id="PF06283"/>
    </source>
</evidence>
<dbReference type="KEGG" id="dsc:ABOD76_06995"/>
<accession>A0AAU7UDN8</accession>
<dbReference type="Pfam" id="PF06283">
    <property type="entry name" value="ThuA"/>
    <property type="match status" value="1"/>
</dbReference>
<protein>
    <submittedName>
        <fullName evidence="2">ThuA domain-containing protein</fullName>
    </submittedName>
</protein>